<evidence type="ECO:0000313" key="1">
    <source>
        <dbReference type="EMBL" id="GBF89296.1"/>
    </source>
</evidence>
<proteinExistence type="predicted"/>
<accession>A0A2V0NNZ0</accession>
<dbReference type="InterPro" id="IPR036249">
    <property type="entry name" value="Thioredoxin-like_sf"/>
</dbReference>
<dbReference type="Proteomes" id="UP000247498">
    <property type="component" value="Unassembled WGS sequence"/>
</dbReference>
<keyword evidence="2" id="KW-1185">Reference proteome</keyword>
<organism evidence="1 2">
    <name type="scientific">Raphidocelis subcapitata</name>
    <dbReference type="NCBI Taxonomy" id="307507"/>
    <lineage>
        <taxon>Eukaryota</taxon>
        <taxon>Viridiplantae</taxon>
        <taxon>Chlorophyta</taxon>
        <taxon>core chlorophytes</taxon>
        <taxon>Chlorophyceae</taxon>
        <taxon>CS clade</taxon>
        <taxon>Sphaeropleales</taxon>
        <taxon>Selenastraceae</taxon>
        <taxon>Raphidocelis</taxon>
    </lineage>
</organism>
<dbReference type="AlphaFoldDB" id="A0A2V0NNZ0"/>
<dbReference type="PANTHER" id="PTHR28630:SF3">
    <property type="entry name" value="PEROXIREDOXIN-LIKE 2C"/>
    <property type="match status" value="1"/>
</dbReference>
<dbReference type="PROSITE" id="PS00599">
    <property type="entry name" value="AA_TRANSFER_CLASS_2"/>
    <property type="match status" value="1"/>
</dbReference>
<dbReference type="PANTHER" id="PTHR28630">
    <property type="match status" value="1"/>
</dbReference>
<dbReference type="EMBL" id="BDRX01000009">
    <property type="protein sequence ID" value="GBF89296.1"/>
    <property type="molecule type" value="Genomic_DNA"/>
</dbReference>
<dbReference type="OrthoDB" id="40334at2759"/>
<evidence type="ECO:0000313" key="2">
    <source>
        <dbReference type="Proteomes" id="UP000247498"/>
    </source>
</evidence>
<gene>
    <name evidence="1" type="ORF">Rsub_02173</name>
</gene>
<name>A0A2V0NNZ0_9CHLO</name>
<dbReference type="SUPFAM" id="SSF52833">
    <property type="entry name" value="Thioredoxin-like"/>
    <property type="match status" value="1"/>
</dbReference>
<sequence>MQQALGRQIGLGRGRVAAAAPAPRRRCASVRVAAVAPEYAALNGCKVVPAAGGQPVDILSLWPCVPGRRAVVVFLTHFGDLTTWELGRALKLKALQPLEEAGVQVITVGLGEPANARAFASASGYPSDHLYADTTAACYSALGFTPGFLAGVDGVDPYLKLLPMLAGIGSPGTVQEVLRGYVGDRSAPPIFDGTLGKAFGVLGEGYQRPFELATLRLQNMASVLSKWGELAPSDRKLLTQQGGVLVFDGCDLLYKHSDPGILRYAPPEEVLAAALGAPQKLITKQRE</sequence>
<protein>
    <submittedName>
        <fullName evidence="1">Uncharacterized protein</fullName>
    </submittedName>
</protein>
<dbReference type="InParanoid" id="A0A2V0NNZ0"/>
<dbReference type="Pfam" id="PF13911">
    <property type="entry name" value="AhpC-TSA_2"/>
    <property type="match status" value="1"/>
</dbReference>
<reference evidence="1 2" key="1">
    <citation type="journal article" date="2018" name="Sci. Rep.">
        <title>Raphidocelis subcapitata (=Pseudokirchneriella subcapitata) provides an insight into genome evolution and environmental adaptations in the Sphaeropleales.</title>
        <authorList>
            <person name="Suzuki S."/>
            <person name="Yamaguchi H."/>
            <person name="Nakajima N."/>
            <person name="Kawachi M."/>
        </authorList>
    </citation>
    <scope>NUCLEOTIDE SEQUENCE [LARGE SCALE GENOMIC DNA]</scope>
    <source>
        <strain evidence="1 2">NIES-35</strain>
    </source>
</reference>
<dbReference type="InterPro" id="IPR001917">
    <property type="entry name" value="Aminotrans_II_pyridoxalP_BS"/>
</dbReference>
<dbReference type="GO" id="GO:0016740">
    <property type="term" value="F:transferase activity"/>
    <property type="evidence" value="ECO:0007669"/>
    <property type="project" value="InterPro"/>
</dbReference>
<dbReference type="InterPro" id="IPR032801">
    <property type="entry name" value="PXL2A/B/C"/>
</dbReference>
<comment type="caution">
    <text evidence="1">The sequence shown here is derived from an EMBL/GenBank/DDBJ whole genome shotgun (WGS) entry which is preliminary data.</text>
</comment>